<gene>
    <name evidence="4" type="ORF">ENJ12_00085</name>
</gene>
<feature type="domain" description="Glycosyl transferase family 1" evidence="2">
    <location>
        <begin position="208"/>
        <end position="366"/>
    </location>
</feature>
<dbReference type="SUPFAM" id="SSF53756">
    <property type="entry name" value="UDP-Glycosyltransferase/glycogen phosphorylase"/>
    <property type="match status" value="1"/>
</dbReference>
<dbReference type="GO" id="GO:0016757">
    <property type="term" value="F:glycosyltransferase activity"/>
    <property type="evidence" value="ECO:0007669"/>
    <property type="project" value="InterPro"/>
</dbReference>
<evidence type="ECO:0000259" key="3">
    <source>
        <dbReference type="Pfam" id="PF13439"/>
    </source>
</evidence>
<dbReference type="EMBL" id="DRLF01000004">
    <property type="protein sequence ID" value="HEC05223.1"/>
    <property type="molecule type" value="Genomic_DNA"/>
</dbReference>
<dbReference type="Proteomes" id="UP000886339">
    <property type="component" value="Unassembled WGS sequence"/>
</dbReference>
<dbReference type="PANTHER" id="PTHR45947">
    <property type="entry name" value="SULFOQUINOVOSYL TRANSFERASE SQD2"/>
    <property type="match status" value="1"/>
</dbReference>
<feature type="transmembrane region" description="Helical" evidence="1">
    <location>
        <begin position="89"/>
        <end position="106"/>
    </location>
</feature>
<name>A0A831W703_9GAMM</name>
<feature type="transmembrane region" description="Helical" evidence="1">
    <location>
        <begin position="118"/>
        <end position="139"/>
    </location>
</feature>
<dbReference type="Gene3D" id="3.40.50.2000">
    <property type="entry name" value="Glycogen Phosphorylase B"/>
    <property type="match status" value="2"/>
</dbReference>
<comment type="caution">
    <text evidence="4">The sequence shown here is derived from an EMBL/GenBank/DDBJ whole genome shotgun (WGS) entry which is preliminary data.</text>
</comment>
<evidence type="ECO:0000259" key="2">
    <source>
        <dbReference type="Pfam" id="PF00534"/>
    </source>
</evidence>
<dbReference type="InterPro" id="IPR001296">
    <property type="entry name" value="Glyco_trans_1"/>
</dbReference>
<evidence type="ECO:0000256" key="1">
    <source>
        <dbReference type="SAM" id="Phobius"/>
    </source>
</evidence>
<dbReference type="PANTHER" id="PTHR45947:SF3">
    <property type="entry name" value="SULFOQUINOVOSYL TRANSFERASE SQD2"/>
    <property type="match status" value="1"/>
</dbReference>
<dbReference type="InterPro" id="IPR028098">
    <property type="entry name" value="Glyco_trans_4-like_N"/>
</dbReference>
<feature type="domain" description="Glycosyltransferase subfamily 4-like N-terminal" evidence="3">
    <location>
        <begin position="20"/>
        <end position="199"/>
    </location>
</feature>
<keyword evidence="1" id="KW-0812">Transmembrane</keyword>
<dbReference type="AlphaFoldDB" id="A0A831W703"/>
<reference evidence="4" key="1">
    <citation type="journal article" date="2020" name="mSystems">
        <title>Genome- and Community-Level Interaction Insights into Carbon Utilization and Element Cycling Functions of Hydrothermarchaeota in Hydrothermal Sediment.</title>
        <authorList>
            <person name="Zhou Z."/>
            <person name="Liu Y."/>
            <person name="Xu W."/>
            <person name="Pan J."/>
            <person name="Luo Z.H."/>
            <person name="Li M."/>
        </authorList>
    </citation>
    <scope>NUCLEOTIDE SEQUENCE [LARGE SCALE GENOMIC DNA]</scope>
    <source>
        <strain evidence="4">HyVt-458</strain>
    </source>
</reference>
<evidence type="ECO:0000313" key="4">
    <source>
        <dbReference type="EMBL" id="HEC05223.1"/>
    </source>
</evidence>
<dbReference type="InterPro" id="IPR050194">
    <property type="entry name" value="Glycosyltransferase_grp1"/>
</dbReference>
<dbReference type="Pfam" id="PF13439">
    <property type="entry name" value="Glyco_transf_4"/>
    <property type="match status" value="1"/>
</dbReference>
<organism evidence="4">
    <name type="scientific">Thiolapillus brandeum</name>
    <dbReference type="NCBI Taxonomy" id="1076588"/>
    <lineage>
        <taxon>Bacteria</taxon>
        <taxon>Pseudomonadati</taxon>
        <taxon>Pseudomonadota</taxon>
        <taxon>Gammaproteobacteria</taxon>
        <taxon>Chromatiales</taxon>
        <taxon>Sedimenticolaceae</taxon>
        <taxon>Thiolapillus</taxon>
    </lineage>
</organism>
<dbReference type="Pfam" id="PF00534">
    <property type="entry name" value="Glycos_transf_1"/>
    <property type="match status" value="1"/>
</dbReference>
<keyword evidence="1" id="KW-0472">Membrane</keyword>
<proteinExistence type="predicted"/>
<accession>A0A831W703</accession>
<sequence length="392" mass="42693">MRVLLVTTSYPLDPMSSSGIFVARLARSLMRVHAVRVIVPADWRKRSLQDTLFRGEEPVVLPYRYALRSWQRLAHVPGGIPVALKKTPWLYLLVPPFLASMFLSCLRHGRKMDVIHANWAICGLVAGFAGRLLGVPVVVSLRGEDMTRGAKKGIDRWILKACLSRCERVIGVSNAIVEKLQEMFPEQAGKLRLVENGVDGALLQLERKEANEEGLRLLAVGSLIPRKGVEVTLAALAAVPGISLSIVGEGPEQAALQQLAEDLGIAHRVRFLGALQPEAVHEQLARHDVLVLSSYSEGRPNVVLEAMAAAMPVLASDIPGVDELVQHASTGLLFPAGDESSLAAHIERLAGDRELAQTMGRNGRQRILDMGLTWEQSADACTRIYQEIGGAD</sequence>
<keyword evidence="1" id="KW-1133">Transmembrane helix</keyword>
<protein>
    <submittedName>
        <fullName evidence="4">Glycosyltransferase family 4 protein</fullName>
    </submittedName>
</protein>